<dbReference type="Pfam" id="PF00067">
    <property type="entry name" value="p450"/>
    <property type="match status" value="1"/>
</dbReference>
<dbReference type="eggNOG" id="KOG2408">
    <property type="taxonomic scope" value="Eukaryota"/>
</dbReference>
<dbReference type="PANTHER" id="PTHR11903">
    <property type="entry name" value="PROSTAGLANDIN G/H SYNTHASE"/>
    <property type="match status" value="1"/>
</dbReference>
<dbReference type="OrthoDB" id="823504at2759"/>
<evidence type="ECO:0000256" key="4">
    <source>
        <dbReference type="ARBA" id="ARBA00022964"/>
    </source>
</evidence>
<dbReference type="GO" id="GO:0016705">
    <property type="term" value="F:oxidoreductase activity, acting on paired donors, with incorporation or reduction of molecular oxygen"/>
    <property type="evidence" value="ECO:0007669"/>
    <property type="project" value="InterPro"/>
</dbReference>
<dbReference type="InterPro" id="IPR001128">
    <property type="entry name" value="Cyt_P450"/>
</dbReference>
<dbReference type="PRINTS" id="PR00457">
    <property type="entry name" value="ANPEROXIDASE"/>
</dbReference>
<dbReference type="AlphaFoldDB" id="U4L822"/>
<evidence type="ECO:0000256" key="6">
    <source>
        <dbReference type="ARBA" id="ARBA00023004"/>
    </source>
</evidence>
<evidence type="ECO:0000256" key="7">
    <source>
        <dbReference type="PIRSR" id="PIRSR619791-2"/>
    </source>
</evidence>
<keyword evidence="4" id="KW-0223">Dioxygenase</keyword>
<comment type="subunit">
    <text evidence="1">Homotetramer.</text>
</comment>
<dbReference type="PROSITE" id="PS50292">
    <property type="entry name" value="PEROXIDASE_3"/>
    <property type="match status" value="1"/>
</dbReference>
<dbReference type="GO" id="GO:0020037">
    <property type="term" value="F:heme binding"/>
    <property type="evidence" value="ECO:0007669"/>
    <property type="project" value="InterPro"/>
</dbReference>
<dbReference type="OMA" id="EFNMIYR"/>
<dbReference type="GO" id="GO:0004601">
    <property type="term" value="F:peroxidase activity"/>
    <property type="evidence" value="ECO:0007669"/>
    <property type="project" value="InterPro"/>
</dbReference>
<dbReference type="InterPro" id="IPR037120">
    <property type="entry name" value="Haem_peroxidase_sf_animal"/>
</dbReference>
<dbReference type="PANTHER" id="PTHR11903:SF37">
    <property type="entry name" value="PSI-PRODUCING OXYGENASE A"/>
    <property type="match status" value="1"/>
</dbReference>
<dbReference type="CDD" id="cd20612">
    <property type="entry name" value="CYP_LDS-like_C"/>
    <property type="match status" value="1"/>
</dbReference>
<dbReference type="GO" id="GO:0005506">
    <property type="term" value="F:iron ion binding"/>
    <property type="evidence" value="ECO:0007669"/>
    <property type="project" value="InterPro"/>
</dbReference>
<evidence type="ECO:0000256" key="5">
    <source>
        <dbReference type="ARBA" id="ARBA00023002"/>
    </source>
</evidence>
<dbReference type="SUPFAM" id="SSF48264">
    <property type="entry name" value="Cytochrome P450"/>
    <property type="match status" value="1"/>
</dbReference>
<sequence length="1021" mass="113952">MSLAKSLADGGLIDDRQYVVEKIIQLAASLPDHSENQVKLTGQLIRSLWNVLQHPPMQYLSNIGSVAAPEGKSSDFRYRSADGSYNNPFIPTLGMAGTPYAKSVTGKTLLPVDLPDPGMLFDLLFAREKIVEHPTKTSSMLFYLATIIIHDIFRTSSLDSNKSSTSSYLDLAPLYGNNLAEVNAMRTMKNGMLKMDTFNEPRLLGFPPGVSAFLIAFNRFHNYAAGQLAIINEGGRFTKPTLKPQATKEESEAYDKAMSNYDEHLFQTARLVTTGLYINIILNDYVKNILNFNRTNSSWTLDPRGNFGQLYDQSAMIPAGVGNAVSVEFNLIYRWHACVSARDEKWTEDFFKNEMCVTDASAISIEQLQEKLKAWGHSIPRDPGQRIIHGWKRSDNGKIADKDLVEELIRSTEDVAGSFGPQNIPKVLRSVEILGIIQARKWNVATLNEFRQFCQLKPHDSFEDINPDPEIAQKLRTMYDHPDRVELYPGILAEDAKQALAPGSGLCPGFTVSKAILSDAVALARGDRFYTTDATPANLTNWGWNEVASNPEIAQGRVLYKLLMTAYPGWYKFNSVYSMYPFTVPEETKVIMEGLGTAATYNFDRPTFAPSPTPILSYSAAKEVIMDNKRFLVPWGPKIYGMTGQDYMLSGDKQWNYDQKDHFWKCMYSPENGIKEITKFYEEVTRKMVKQKAYAVPGGFRLDAVRDIGNPMQSLFFSALFGIPIKTQETPLGVFTEQEIYEMTAAQFAWTFLDLDPVHSFKLRQAAHKATATLSPVIMDVCKAVKHGAPLIPRHPRDENGIVSIYGKHLISKLLDGRSLEEISAAVMPTAAGGVATQSHQFALLLEFYLSLKNASHWTKIRSLAASNTPESFEQIRRYVLEGMRLSPAAYGVVRHYAGAEPTTIGSTQVQPGDNVFVDFITANLDPTAFPNPMEIDLTRDEDRYIGQGAGIHKCLGLPITSVAMASMLKTFAGLEGLRLERQEGMRGKVVNGLRSFLGEDGESWEVYPNSMKVRFDGFLE</sequence>
<dbReference type="InterPro" id="IPR036396">
    <property type="entry name" value="Cyt_P450_sf"/>
</dbReference>
<dbReference type="InterPro" id="IPR019791">
    <property type="entry name" value="Haem_peroxidase_animal"/>
</dbReference>
<keyword evidence="2 7" id="KW-0349">Heme</keyword>
<name>U4L822_PYROM</name>
<dbReference type="SUPFAM" id="SSF48113">
    <property type="entry name" value="Heme-dependent peroxidases"/>
    <property type="match status" value="1"/>
</dbReference>
<protein>
    <submittedName>
        <fullName evidence="8">Similar to Psi-producing oxygenase A acc. no. Q6RET3</fullName>
    </submittedName>
</protein>
<evidence type="ECO:0000313" key="8">
    <source>
        <dbReference type="EMBL" id="CCX14291.1"/>
    </source>
</evidence>
<dbReference type="GO" id="GO:0004497">
    <property type="term" value="F:monooxygenase activity"/>
    <property type="evidence" value="ECO:0007669"/>
    <property type="project" value="InterPro"/>
</dbReference>
<evidence type="ECO:0000256" key="2">
    <source>
        <dbReference type="ARBA" id="ARBA00022617"/>
    </source>
</evidence>
<dbReference type="InterPro" id="IPR050783">
    <property type="entry name" value="Oxylipin_biosynth_metab"/>
</dbReference>
<reference evidence="8 9" key="1">
    <citation type="journal article" date="2013" name="PLoS Genet.">
        <title>The genome and development-dependent transcriptomes of Pyronema confluens: a window into fungal evolution.</title>
        <authorList>
            <person name="Traeger S."/>
            <person name="Altegoer F."/>
            <person name="Freitag M."/>
            <person name="Gabaldon T."/>
            <person name="Kempken F."/>
            <person name="Kumar A."/>
            <person name="Marcet-Houben M."/>
            <person name="Poggeler S."/>
            <person name="Stajich J.E."/>
            <person name="Nowrousian M."/>
        </authorList>
    </citation>
    <scope>NUCLEOTIDE SEQUENCE [LARGE SCALE GENOMIC DNA]</scope>
    <source>
        <strain evidence="9">CBS 100304</strain>
        <tissue evidence="8">Vegetative mycelium</tissue>
    </source>
</reference>
<keyword evidence="3 7" id="KW-0479">Metal-binding</keyword>
<keyword evidence="6 7" id="KW-0408">Iron</keyword>
<dbReference type="CDD" id="cd09817">
    <property type="entry name" value="linoleate_diol_synthase_like"/>
    <property type="match status" value="1"/>
</dbReference>
<dbReference type="InterPro" id="IPR034812">
    <property type="entry name" value="Ppo-like_N"/>
</dbReference>
<keyword evidence="5" id="KW-0560">Oxidoreductase</keyword>
<dbReference type="Gene3D" id="1.10.640.10">
    <property type="entry name" value="Haem peroxidase domain superfamily, animal type"/>
    <property type="match status" value="1"/>
</dbReference>
<dbReference type="EMBL" id="HF935945">
    <property type="protein sequence ID" value="CCX14291.1"/>
    <property type="molecule type" value="Genomic_DNA"/>
</dbReference>
<organism evidence="8 9">
    <name type="scientific">Pyronema omphalodes (strain CBS 100304)</name>
    <name type="common">Pyronema confluens</name>
    <dbReference type="NCBI Taxonomy" id="1076935"/>
    <lineage>
        <taxon>Eukaryota</taxon>
        <taxon>Fungi</taxon>
        <taxon>Dikarya</taxon>
        <taxon>Ascomycota</taxon>
        <taxon>Pezizomycotina</taxon>
        <taxon>Pezizomycetes</taxon>
        <taxon>Pezizales</taxon>
        <taxon>Pyronemataceae</taxon>
        <taxon>Pyronema</taxon>
    </lineage>
</organism>
<dbReference type="Pfam" id="PF03098">
    <property type="entry name" value="An_peroxidase"/>
    <property type="match status" value="1"/>
</dbReference>
<dbReference type="STRING" id="1076935.U4L822"/>
<evidence type="ECO:0000313" key="9">
    <source>
        <dbReference type="Proteomes" id="UP000018144"/>
    </source>
</evidence>
<dbReference type="GO" id="GO:0006979">
    <property type="term" value="P:response to oxidative stress"/>
    <property type="evidence" value="ECO:0007669"/>
    <property type="project" value="InterPro"/>
</dbReference>
<dbReference type="Proteomes" id="UP000018144">
    <property type="component" value="Unassembled WGS sequence"/>
</dbReference>
<proteinExistence type="predicted"/>
<accession>U4L822</accession>
<gene>
    <name evidence="8" type="ORF">PCON_13884</name>
</gene>
<feature type="binding site" description="axial binding residue" evidence="7">
    <location>
        <position position="336"/>
    </location>
    <ligand>
        <name>heme b</name>
        <dbReference type="ChEBI" id="CHEBI:60344"/>
    </ligand>
    <ligandPart>
        <name>Fe</name>
        <dbReference type="ChEBI" id="CHEBI:18248"/>
    </ligandPart>
</feature>
<evidence type="ECO:0000256" key="1">
    <source>
        <dbReference type="ARBA" id="ARBA00011881"/>
    </source>
</evidence>
<dbReference type="GO" id="GO:0006631">
    <property type="term" value="P:fatty acid metabolic process"/>
    <property type="evidence" value="ECO:0007669"/>
    <property type="project" value="UniProtKB-ARBA"/>
</dbReference>
<dbReference type="GO" id="GO:0051213">
    <property type="term" value="F:dioxygenase activity"/>
    <property type="evidence" value="ECO:0007669"/>
    <property type="project" value="UniProtKB-KW"/>
</dbReference>
<keyword evidence="9" id="KW-1185">Reference proteome</keyword>
<dbReference type="InterPro" id="IPR010255">
    <property type="entry name" value="Haem_peroxidase_sf"/>
</dbReference>
<dbReference type="Gene3D" id="1.10.630.10">
    <property type="entry name" value="Cytochrome P450"/>
    <property type="match status" value="1"/>
</dbReference>
<evidence type="ECO:0000256" key="3">
    <source>
        <dbReference type="ARBA" id="ARBA00022723"/>
    </source>
</evidence>